<comment type="caution">
    <text evidence="1">The sequence shown here is derived from an EMBL/GenBank/DDBJ whole genome shotgun (WGS) entry which is preliminary data.</text>
</comment>
<keyword evidence="2" id="KW-1185">Reference proteome</keyword>
<protein>
    <submittedName>
        <fullName evidence="1">Uncharacterized protein</fullName>
    </submittedName>
</protein>
<dbReference type="Proteomes" id="UP000887159">
    <property type="component" value="Unassembled WGS sequence"/>
</dbReference>
<reference evidence="1" key="1">
    <citation type="submission" date="2020-08" db="EMBL/GenBank/DDBJ databases">
        <title>Multicomponent nature underlies the extraordinary mechanical properties of spider dragline silk.</title>
        <authorList>
            <person name="Kono N."/>
            <person name="Nakamura H."/>
            <person name="Mori M."/>
            <person name="Yoshida Y."/>
            <person name="Ohtoshi R."/>
            <person name="Malay A.D."/>
            <person name="Moran D.A.P."/>
            <person name="Tomita M."/>
            <person name="Numata K."/>
            <person name="Arakawa K."/>
        </authorList>
    </citation>
    <scope>NUCLEOTIDE SEQUENCE</scope>
</reference>
<proteinExistence type="predicted"/>
<sequence>MGMAWTRSEQEFESTIRISYSKKIGVQAGLDAGLVRLSLRVRSSTQKPLNIQSYSISPDRKYVLMSHDHEQGVWSPRTAKTAAHLFNGCDEVIDQTLGNTVPLLKSAISKSRRVAGGLGRAKYVVEHVPNMLDWIQVRKAHWPF</sequence>
<evidence type="ECO:0000313" key="2">
    <source>
        <dbReference type="Proteomes" id="UP000887159"/>
    </source>
</evidence>
<accession>A0A8X6S1I7</accession>
<name>A0A8X6S1I7_TRICX</name>
<evidence type="ECO:0000313" key="1">
    <source>
        <dbReference type="EMBL" id="GFY04721.1"/>
    </source>
</evidence>
<gene>
    <name evidence="1" type="ORF">TNCV_419761</name>
</gene>
<organism evidence="1 2">
    <name type="scientific">Trichonephila clavipes</name>
    <name type="common">Golden silk orbweaver</name>
    <name type="synonym">Nephila clavipes</name>
    <dbReference type="NCBI Taxonomy" id="2585209"/>
    <lineage>
        <taxon>Eukaryota</taxon>
        <taxon>Metazoa</taxon>
        <taxon>Ecdysozoa</taxon>
        <taxon>Arthropoda</taxon>
        <taxon>Chelicerata</taxon>
        <taxon>Arachnida</taxon>
        <taxon>Araneae</taxon>
        <taxon>Araneomorphae</taxon>
        <taxon>Entelegynae</taxon>
        <taxon>Araneoidea</taxon>
        <taxon>Nephilidae</taxon>
        <taxon>Trichonephila</taxon>
    </lineage>
</organism>
<dbReference type="EMBL" id="BMAU01021245">
    <property type="protein sequence ID" value="GFY04721.1"/>
    <property type="molecule type" value="Genomic_DNA"/>
</dbReference>
<dbReference type="AlphaFoldDB" id="A0A8X6S1I7"/>